<evidence type="ECO:0000256" key="1">
    <source>
        <dbReference type="ARBA" id="ARBA00022801"/>
    </source>
</evidence>
<evidence type="ECO:0000313" key="5">
    <source>
        <dbReference type="Proteomes" id="UP000037460"/>
    </source>
</evidence>
<dbReference type="Gene3D" id="3.40.720.10">
    <property type="entry name" value="Alkaline Phosphatase, subunit A"/>
    <property type="match status" value="2"/>
</dbReference>
<evidence type="ECO:0000256" key="3">
    <source>
        <dbReference type="SAM" id="SignalP"/>
    </source>
</evidence>
<evidence type="ECO:0000256" key="2">
    <source>
        <dbReference type="SAM" id="MobiDB-lite"/>
    </source>
</evidence>
<name>A0A0M0K506_9EUKA</name>
<evidence type="ECO:0000313" key="4">
    <source>
        <dbReference type="EMBL" id="KOO33910.1"/>
    </source>
</evidence>
<dbReference type="AlphaFoldDB" id="A0A0M0K506"/>
<keyword evidence="5" id="KW-1185">Reference proteome</keyword>
<reference evidence="5" key="1">
    <citation type="journal article" date="2015" name="PLoS Genet.">
        <title>Genome Sequence and Transcriptome Analyses of Chrysochromulina tobin: Metabolic Tools for Enhanced Algal Fitness in the Prominent Order Prymnesiales (Haptophyceae).</title>
        <authorList>
            <person name="Hovde B.T."/>
            <person name="Deodato C.R."/>
            <person name="Hunsperger H.M."/>
            <person name="Ryken S.A."/>
            <person name="Yost W."/>
            <person name="Jha R.K."/>
            <person name="Patterson J."/>
            <person name="Monnat R.J. Jr."/>
            <person name="Barlow S.B."/>
            <person name="Starkenburg S.R."/>
            <person name="Cattolico R.A."/>
        </authorList>
    </citation>
    <scope>NUCLEOTIDE SEQUENCE</scope>
    <source>
        <strain evidence="5">CCMP291</strain>
    </source>
</reference>
<keyword evidence="3" id="KW-0732">Signal</keyword>
<dbReference type="GO" id="GO:0042578">
    <property type="term" value="F:phosphoric ester hydrolase activity"/>
    <property type="evidence" value="ECO:0007669"/>
    <property type="project" value="UniProtKB-ARBA"/>
</dbReference>
<protein>
    <submittedName>
        <fullName evidence="4">Phosphoesterase family protein</fullName>
    </submittedName>
</protein>
<accession>A0A0M0K506</accession>
<dbReference type="PANTHER" id="PTHR31956">
    <property type="entry name" value="NON-SPECIFIC PHOSPHOLIPASE C4-RELATED"/>
    <property type="match status" value="1"/>
</dbReference>
<dbReference type="Proteomes" id="UP000037460">
    <property type="component" value="Unassembled WGS sequence"/>
</dbReference>
<organism evidence="4 5">
    <name type="scientific">Chrysochromulina tobinii</name>
    <dbReference type="NCBI Taxonomy" id="1460289"/>
    <lineage>
        <taxon>Eukaryota</taxon>
        <taxon>Haptista</taxon>
        <taxon>Haptophyta</taxon>
        <taxon>Prymnesiophyceae</taxon>
        <taxon>Prymnesiales</taxon>
        <taxon>Chrysochromulinaceae</taxon>
        <taxon>Chrysochromulina</taxon>
    </lineage>
</organism>
<feature type="chain" id="PRO_5005602469" evidence="3">
    <location>
        <begin position="18"/>
        <end position="534"/>
    </location>
</feature>
<keyword evidence="1" id="KW-0378">Hydrolase</keyword>
<gene>
    <name evidence="4" type="ORF">Ctob_011780</name>
</gene>
<dbReference type="InterPro" id="IPR007312">
    <property type="entry name" value="Phosphoesterase"/>
</dbReference>
<proteinExistence type="predicted"/>
<dbReference type="InterPro" id="IPR017850">
    <property type="entry name" value="Alkaline_phosphatase_core_sf"/>
</dbReference>
<feature type="signal peptide" evidence="3">
    <location>
        <begin position="1"/>
        <end position="17"/>
    </location>
</feature>
<sequence length="534" mass="58632">MVLYLAAVAAVAVATTGKPYRPPRDIPPAEGLDNPNAGQKNEKIDHFVVLFMENRTPDHIWACDDLPTGDFVKDGHFLPIDPADPSKGGATLKCGSATYVCPVGPNFEMFGLHFKPGSDEFKYPYGEQDDKYSYDHGAFGVAVTLFGKGTVPVKSAIAREFSIFNNYHSSVPSFSTPNHLYAQSATSCGLDDNVHWDDCGGSKASFPQRTIYDNMAEGGVSFGIYSNHTPHSADTDMDGVQRHVDKFLGYTDFWGQAANGTLPSFSFVFPGNDPRNGKGNSDHPCNDVALGERLVKDVYESLRAGPGWNKTLFLVTYDDAGGFYDHVIPPHEGIVPDESSCVIKSGCYKPFDFKRVGSRVVSFLMSPWVPAGVIVGPPKKGGPLKTNGTAWEHSAISATIVDLFGLPKYLTKRDSWAGSFSELLTETTPRDTPMHLPDAPPPSQKAAFHSCGDKDDISRMQRRNVDLWTRLNGVAPPDNWQAMGYDELDAWIRAQYQIWRHGDRNAETVEKAVEVAEAAMKDETICHIPTPERK</sequence>
<dbReference type="PANTHER" id="PTHR31956:SF1">
    <property type="entry name" value="NON-SPECIFIC PHOSPHOLIPASE C1"/>
    <property type="match status" value="1"/>
</dbReference>
<dbReference type="GO" id="GO:0009395">
    <property type="term" value="P:phospholipid catabolic process"/>
    <property type="evidence" value="ECO:0007669"/>
    <property type="project" value="TreeGrafter"/>
</dbReference>
<comment type="caution">
    <text evidence="4">The sequence shown here is derived from an EMBL/GenBank/DDBJ whole genome shotgun (WGS) entry which is preliminary data.</text>
</comment>
<dbReference type="EMBL" id="JWZX01001389">
    <property type="protein sequence ID" value="KOO33910.1"/>
    <property type="molecule type" value="Genomic_DNA"/>
</dbReference>
<dbReference type="OrthoDB" id="5135119at2759"/>
<feature type="region of interest" description="Disordered" evidence="2">
    <location>
        <begin position="19"/>
        <end position="38"/>
    </location>
</feature>
<dbReference type="Pfam" id="PF04185">
    <property type="entry name" value="Phosphoesterase"/>
    <property type="match status" value="1"/>
</dbReference>